<gene>
    <name evidence="1" type="ORF">V1478_001382</name>
</gene>
<dbReference type="AlphaFoldDB" id="A0ABD2C1A3"/>
<dbReference type="Proteomes" id="UP001607302">
    <property type="component" value="Unassembled WGS sequence"/>
</dbReference>
<comment type="caution">
    <text evidence="1">The sequence shown here is derived from an EMBL/GenBank/DDBJ whole genome shotgun (WGS) entry which is preliminary data.</text>
</comment>
<accession>A0ABD2C1A3</accession>
<proteinExistence type="predicted"/>
<reference evidence="1 2" key="1">
    <citation type="journal article" date="2024" name="Ann. Entomol. Soc. Am.">
        <title>Genomic analyses of the southern and eastern yellowjacket wasps (Hymenoptera: Vespidae) reveal evolutionary signatures of social life.</title>
        <authorList>
            <person name="Catto M.A."/>
            <person name="Caine P.B."/>
            <person name="Orr S.E."/>
            <person name="Hunt B.G."/>
            <person name="Goodisman M.A.D."/>
        </authorList>
    </citation>
    <scope>NUCLEOTIDE SEQUENCE [LARGE SCALE GENOMIC DNA]</scope>
    <source>
        <strain evidence="1">233</strain>
        <tissue evidence="1">Head and thorax</tissue>
    </source>
</reference>
<organism evidence="1 2">
    <name type="scientific">Vespula squamosa</name>
    <name type="common">Southern yellow jacket</name>
    <name type="synonym">Wasp</name>
    <dbReference type="NCBI Taxonomy" id="30214"/>
    <lineage>
        <taxon>Eukaryota</taxon>
        <taxon>Metazoa</taxon>
        <taxon>Ecdysozoa</taxon>
        <taxon>Arthropoda</taxon>
        <taxon>Hexapoda</taxon>
        <taxon>Insecta</taxon>
        <taxon>Pterygota</taxon>
        <taxon>Neoptera</taxon>
        <taxon>Endopterygota</taxon>
        <taxon>Hymenoptera</taxon>
        <taxon>Apocrita</taxon>
        <taxon>Aculeata</taxon>
        <taxon>Vespoidea</taxon>
        <taxon>Vespidae</taxon>
        <taxon>Vespinae</taxon>
        <taxon>Vespula</taxon>
    </lineage>
</organism>
<sequence>MYTRAVLEVYRQYTYKQSRDDQEDDLVIINHIDRYDNIQQYVWTSTYLIDSNHRVLPAGGLLVDRAQCDHRVSACAKCFDYFATEYVALKNKIKSRIRVSVVRRLEFLGRVNESKTRIYVIFLLKSYVRRVVRIINTLSANSVEEDCVAINIVRAESVNLNIHPLHLYRRIINQRFNDSTIHRVNDSTIIQPTSRHHSTYVEGDECFGAIAELLKAKLLSDELNF</sequence>
<evidence type="ECO:0000313" key="2">
    <source>
        <dbReference type="Proteomes" id="UP001607302"/>
    </source>
</evidence>
<keyword evidence="2" id="KW-1185">Reference proteome</keyword>
<protein>
    <submittedName>
        <fullName evidence="1">Uncharacterized protein</fullName>
    </submittedName>
</protein>
<evidence type="ECO:0000313" key="1">
    <source>
        <dbReference type="EMBL" id="KAL2738816.1"/>
    </source>
</evidence>
<dbReference type="EMBL" id="JAUDFV010000025">
    <property type="protein sequence ID" value="KAL2738816.1"/>
    <property type="molecule type" value="Genomic_DNA"/>
</dbReference>
<name>A0ABD2C1A3_VESSQ</name>